<dbReference type="RefSeq" id="WP_245751416.1">
    <property type="nucleotide sequence ID" value="NZ_FOXQ01000008.1"/>
</dbReference>
<dbReference type="GO" id="GO:0005737">
    <property type="term" value="C:cytoplasm"/>
    <property type="evidence" value="ECO:0007669"/>
    <property type="project" value="UniProtKB-SubCell"/>
</dbReference>
<name>A0A1I5XAE5_9BACT</name>
<evidence type="ECO:0000313" key="12">
    <source>
        <dbReference type="Proteomes" id="UP000199031"/>
    </source>
</evidence>
<accession>A0A1I5XAE5</accession>
<dbReference type="SUPFAM" id="SSF52540">
    <property type="entry name" value="P-loop containing nucleoside triphosphate hydrolases"/>
    <property type="match status" value="1"/>
</dbReference>
<evidence type="ECO:0000256" key="4">
    <source>
        <dbReference type="ARBA" id="ARBA00022490"/>
    </source>
</evidence>
<evidence type="ECO:0000256" key="10">
    <source>
        <dbReference type="ARBA" id="ARBA00032441"/>
    </source>
</evidence>
<keyword evidence="7" id="KW-0547">Nucleotide-binding</keyword>
<dbReference type="GO" id="GO:0005524">
    <property type="term" value="F:ATP binding"/>
    <property type="evidence" value="ECO:0007669"/>
    <property type="project" value="UniProtKB-KW"/>
</dbReference>
<dbReference type="EMBL" id="FOXQ01000008">
    <property type="protein sequence ID" value="SFQ28930.1"/>
    <property type="molecule type" value="Genomic_DNA"/>
</dbReference>
<organism evidence="11 12">
    <name type="scientific">Parafilimonas terrae</name>
    <dbReference type="NCBI Taxonomy" id="1465490"/>
    <lineage>
        <taxon>Bacteria</taxon>
        <taxon>Pseudomonadati</taxon>
        <taxon>Bacteroidota</taxon>
        <taxon>Chitinophagia</taxon>
        <taxon>Chitinophagales</taxon>
        <taxon>Chitinophagaceae</taxon>
        <taxon>Parafilimonas</taxon>
    </lineage>
</organism>
<dbReference type="Pfam" id="PF02367">
    <property type="entry name" value="TsaE"/>
    <property type="match status" value="1"/>
</dbReference>
<keyword evidence="12" id="KW-1185">Reference proteome</keyword>
<evidence type="ECO:0000256" key="8">
    <source>
        <dbReference type="ARBA" id="ARBA00022840"/>
    </source>
</evidence>
<reference evidence="11 12" key="1">
    <citation type="submission" date="2016-10" db="EMBL/GenBank/DDBJ databases">
        <authorList>
            <person name="de Groot N.N."/>
        </authorList>
    </citation>
    <scope>NUCLEOTIDE SEQUENCE [LARGE SCALE GENOMIC DNA]</scope>
    <source>
        <strain evidence="11 12">DSM 28286</strain>
    </source>
</reference>
<keyword evidence="5" id="KW-0819">tRNA processing</keyword>
<proteinExistence type="inferred from homology"/>
<comment type="subcellular location">
    <subcellularLocation>
        <location evidence="1">Cytoplasm</location>
    </subcellularLocation>
</comment>
<keyword evidence="4" id="KW-0963">Cytoplasm</keyword>
<keyword evidence="9" id="KW-0460">Magnesium</keyword>
<evidence type="ECO:0000256" key="7">
    <source>
        <dbReference type="ARBA" id="ARBA00022741"/>
    </source>
</evidence>
<evidence type="ECO:0000256" key="5">
    <source>
        <dbReference type="ARBA" id="ARBA00022694"/>
    </source>
</evidence>
<evidence type="ECO:0000313" key="11">
    <source>
        <dbReference type="EMBL" id="SFQ28930.1"/>
    </source>
</evidence>
<sequence>MNYWTFKKTLEQRTYNISEIKTVAKQLWNEYSSKKIWAFHAVMGNGKTTLIHALCEVLQVKDAVSSPTFAIINEYTSSVAGTIFHMDWYRMKDETEAIQAGCEDCIESGNYCFIEWPEKFPELLPEDTLHISLEAIDNKVRKLVIL</sequence>
<protein>
    <recommendedName>
        <fullName evidence="3">tRNA threonylcarbamoyladenosine biosynthesis protein TsaE</fullName>
    </recommendedName>
    <alternativeName>
        <fullName evidence="10">t(6)A37 threonylcarbamoyladenosine biosynthesis protein TsaE</fullName>
    </alternativeName>
</protein>
<dbReference type="InterPro" id="IPR027417">
    <property type="entry name" value="P-loop_NTPase"/>
</dbReference>
<dbReference type="AlphaFoldDB" id="A0A1I5XAE5"/>
<evidence type="ECO:0000256" key="1">
    <source>
        <dbReference type="ARBA" id="ARBA00004496"/>
    </source>
</evidence>
<dbReference type="Gene3D" id="3.40.50.300">
    <property type="entry name" value="P-loop containing nucleotide triphosphate hydrolases"/>
    <property type="match status" value="1"/>
</dbReference>
<dbReference type="STRING" id="1465490.SAMN05444277_10848"/>
<evidence type="ECO:0000256" key="3">
    <source>
        <dbReference type="ARBA" id="ARBA00019010"/>
    </source>
</evidence>
<keyword evidence="8" id="KW-0067">ATP-binding</keyword>
<dbReference type="NCBIfam" id="TIGR00150">
    <property type="entry name" value="T6A_YjeE"/>
    <property type="match status" value="1"/>
</dbReference>
<dbReference type="GO" id="GO:0046872">
    <property type="term" value="F:metal ion binding"/>
    <property type="evidence" value="ECO:0007669"/>
    <property type="project" value="UniProtKB-KW"/>
</dbReference>
<dbReference type="Proteomes" id="UP000199031">
    <property type="component" value="Unassembled WGS sequence"/>
</dbReference>
<evidence type="ECO:0000256" key="2">
    <source>
        <dbReference type="ARBA" id="ARBA00007599"/>
    </source>
</evidence>
<dbReference type="PANTHER" id="PTHR33540">
    <property type="entry name" value="TRNA THREONYLCARBAMOYLADENOSINE BIOSYNTHESIS PROTEIN TSAE"/>
    <property type="match status" value="1"/>
</dbReference>
<dbReference type="PANTHER" id="PTHR33540:SF2">
    <property type="entry name" value="TRNA THREONYLCARBAMOYLADENOSINE BIOSYNTHESIS PROTEIN TSAE"/>
    <property type="match status" value="1"/>
</dbReference>
<comment type="similarity">
    <text evidence="2">Belongs to the TsaE family.</text>
</comment>
<evidence type="ECO:0000256" key="9">
    <source>
        <dbReference type="ARBA" id="ARBA00022842"/>
    </source>
</evidence>
<dbReference type="InterPro" id="IPR003442">
    <property type="entry name" value="T6A_TsaE"/>
</dbReference>
<dbReference type="GO" id="GO:0002949">
    <property type="term" value="P:tRNA threonylcarbamoyladenosine modification"/>
    <property type="evidence" value="ECO:0007669"/>
    <property type="project" value="InterPro"/>
</dbReference>
<evidence type="ECO:0000256" key="6">
    <source>
        <dbReference type="ARBA" id="ARBA00022723"/>
    </source>
</evidence>
<keyword evidence="6" id="KW-0479">Metal-binding</keyword>
<gene>
    <name evidence="11" type="ORF">SAMN05444277_10848</name>
</gene>